<dbReference type="InterPro" id="IPR000863">
    <property type="entry name" value="Sulfotransferase_dom"/>
</dbReference>
<evidence type="ECO:0000256" key="2">
    <source>
        <dbReference type="ARBA" id="ARBA00022679"/>
    </source>
</evidence>
<reference evidence="4" key="1">
    <citation type="submission" date="2015-09" db="EMBL/GenBank/DDBJ databases">
        <title>Scylla olivacea transcriptome.</title>
        <authorList>
            <person name="Ikhwanuddin M."/>
        </authorList>
    </citation>
    <scope>NUCLEOTIDE SEQUENCE</scope>
</reference>
<dbReference type="SUPFAM" id="SSF52540">
    <property type="entry name" value="P-loop containing nucleoside triphosphate hydrolases"/>
    <property type="match status" value="1"/>
</dbReference>
<comment type="similarity">
    <text evidence="1">Belongs to the sulfotransferase 1 family.</text>
</comment>
<protein>
    <recommendedName>
        <fullName evidence="3">Sulfotransferase domain-containing protein</fullName>
    </recommendedName>
</protein>
<dbReference type="GO" id="GO:0008146">
    <property type="term" value="F:sulfotransferase activity"/>
    <property type="evidence" value="ECO:0007669"/>
    <property type="project" value="InterPro"/>
</dbReference>
<proteinExistence type="inferred from homology"/>
<dbReference type="InterPro" id="IPR027417">
    <property type="entry name" value="P-loop_NTPase"/>
</dbReference>
<keyword evidence="2" id="KW-0808">Transferase</keyword>
<dbReference type="EMBL" id="GDRN01069126">
    <property type="protein sequence ID" value="JAI64097.1"/>
    <property type="molecule type" value="Transcribed_RNA"/>
</dbReference>
<evidence type="ECO:0000259" key="3">
    <source>
        <dbReference type="Pfam" id="PF00685"/>
    </source>
</evidence>
<dbReference type="Pfam" id="PF00685">
    <property type="entry name" value="Sulfotransfer_1"/>
    <property type="match status" value="1"/>
</dbReference>
<feature type="domain" description="Sulfotransferase" evidence="3">
    <location>
        <begin position="139"/>
        <end position="384"/>
    </location>
</feature>
<organism evidence="4">
    <name type="scientific">Scylla olivacea</name>
    <name type="common">Orange mud crab</name>
    <name type="synonym">Cancer olivacea</name>
    <dbReference type="NCBI Taxonomy" id="85551"/>
    <lineage>
        <taxon>Eukaryota</taxon>
        <taxon>Metazoa</taxon>
        <taxon>Ecdysozoa</taxon>
        <taxon>Arthropoda</taxon>
        <taxon>Crustacea</taxon>
        <taxon>Multicrustacea</taxon>
        <taxon>Malacostraca</taxon>
        <taxon>Eumalacostraca</taxon>
        <taxon>Eucarida</taxon>
        <taxon>Decapoda</taxon>
        <taxon>Pleocyemata</taxon>
        <taxon>Brachyura</taxon>
        <taxon>Eubrachyura</taxon>
        <taxon>Portunoidea</taxon>
        <taxon>Portunidae</taxon>
        <taxon>Portuninae</taxon>
        <taxon>Scylla</taxon>
    </lineage>
</organism>
<dbReference type="Gene3D" id="3.40.50.300">
    <property type="entry name" value="P-loop containing nucleotide triphosphate hydrolases"/>
    <property type="match status" value="1"/>
</dbReference>
<evidence type="ECO:0000256" key="1">
    <source>
        <dbReference type="ARBA" id="ARBA00005771"/>
    </source>
</evidence>
<dbReference type="PANTHER" id="PTHR11783">
    <property type="entry name" value="SULFOTRANSFERASE SULT"/>
    <property type="match status" value="1"/>
</dbReference>
<name>A0A0P4WJ54_SCYOL</name>
<evidence type="ECO:0000313" key="4">
    <source>
        <dbReference type="EMBL" id="JAI64097.1"/>
    </source>
</evidence>
<accession>A0A0P4WJ54</accession>
<sequence>MLPRMLFIHATRQIFLGGKGVGQPSMWRCYRPLPFPHAETLHRFNSTSIQDPSLRKLRLYKRVFAISLFGGTLFAAWYLKKQKGVKLKTLLEDFTRIPVDDSLFGSPVSLYRHKGYIFPGQLVMSGVFKELHDFQFKEEDVLVASYPKAGTTWVQEIVYMLAHGCQKTNESSEILETRFPYLEYPYPGIKSLVLKKEKRFIKTHLPISLLPTSFENSGAKLIYIARNPRDTAISYFYFMQLLTQCDYQGTLSSFIDMFLSDKAMYSPYFGHVLGYWEARHNPNILFVTYEELHQNPQKIIRKIAEFLSIDVSDVEVNHVAENTSFPCMAANPSVNYEHWKDFGFAFKDKGTFLRKGKIGDWQRHLSSSQVAAFEEWENKHLKDSDLKFTYVIPAQNDVQ</sequence>
<dbReference type="AlphaFoldDB" id="A0A0P4WJ54"/>